<name>A0A921K0K2_9LACO</name>
<evidence type="ECO:0000313" key="2">
    <source>
        <dbReference type="EMBL" id="HJE97088.1"/>
    </source>
</evidence>
<organism evidence="2 3">
    <name type="scientific">Ligilactobacillus acidipiscis</name>
    <dbReference type="NCBI Taxonomy" id="89059"/>
    <lineage>
        <taxon>Bacteria</taxon>
        <taxon>Bacillati</taxon>
        <taxon>Bacillota</taxon>
        <taxon>Bacilli</taxon>
        <taxon>Lactobacillales</taxon>
        <taxon>Lactobacillaceae</taxon>
        <taxon>Ligilactobacillus</taxon>
    </lineage>
</organism>
<sequence length="282" mass="31686">MLNIKQWIKIKIGDNSETNPCELIPGLTFLGEATAPVITNSYNEFAGADGSEFNYAVFSKSTVNVNFRLLVDDFYELKLVKHDIYKMFMTKQLIRIRTSAEPAKVKFVRAGNFDITPQSKGAMGIVFTIPFENPSGLKYSLVNSDVLKEYGQNAWQYGENLPNGKDLQYQFVDQTQLAVYNASDIPVDPYFQRHELKIIIKHNGGGFTLENKTTGDVYKFTGSMNSNDALMIDGINTYLNGKLDDNETNYSYLSLATGWNDIRVTGAADLDITFSFPFIYLG</sequence>
<dbReference type="Proteomes" id="UP000707535">
    <property type="component" value="Unassembled WGS sequence"/>
</dbReference>
<dbReference type="Pfam" id="PF05709">
    <property type="entry name" value="Sipho_tail"/>
    <property type="match status" value="1"/>
</dbReference>
<dbReference type="InterPro" id="IPR008841">
    <property type="entry name" value="Siphovirus-type_tail_N"/>
</dbReference>
<feature type="domain" description="Siphovirus-type tail component RIFT-related" evidence="1">
    <location>
        <begin position="38"/>
        <end position="132"/>
    </location>
</feature>
<dbReference type="Gene3D" id="2.40.30.200">
    <property type="match status" value="1"/>
</dbReference>
<dbReference type="EMBL" id="DYXG01000055">
    <property type="protein sequence ID" value="HJE97088.1"/>
    <property type="molecule type" value="Genomic_DNA"/>
</dbReference>
<dbReference type="AlphaFoldDB" id="A0A921K0K2"/>
<gene>
    <name evidence="2" type="ORF">K8V00_05650</name>
</gene>
<reference evidence="2" key="2">
    <citation type="submission" date="2021-09" db="EMBL/GenBank/DDBJ databases">
        <authorList>
            <person name="Gilroy R."/>
        </authorList>
    </citation>
    <scope>NUCLEOTIDE SEQUENCE</scope>
    <source>
        <strain evidence="2">CHK174-6876</strain>
    </source>
</reference>
<evidence type="ECO:0000259" key="1">
    <source>
        <dbReference type="Pfam" id="PF05709"/>
    </source>
</evidence>
<protein>
    <submittedName>
        <fullName evidence="2">Phage tail family protein</fullName>
    </submittedName>
</protein>
<evidence type="ECO:0000313" key="3">
    <source>
        <dbReference type="Proteomes" id="UP000707535"/>
    </source>
</evidence>
<proteinExistence type="predicted"/>
<accession>A0A921K0K2</accession>
<comment type="caution">
    <text evidence="2">The sequence shown here is derived from an EMBL/GenBank/DDBJ whole genome shotgun (WGS) entry which is preliminary data.</text>
</comment>
<reference evidence="2" key="1">
    <citation type="journal article" date="2021" name="PeerJ">
        <title>Extensive microbial diversity within the chicken gut microbiome revealed by metagenomics and culture.</title>
        <authorList>
            <person name="Gilroy R."/>
            <person name="Ravi A."/>
            <person name="Getino M."/>
            <person name="Pursley I."/>
            <person name="Horton D.L."/>
            <person name="Alikhan N.F."/>
            <person name="Baker D."/>
            <person name="Gharbi K."/>
            <person name="Hall N."/>
            <person name="Watson M."/>
            <person name="Adriaenssens E.M."/>
            <person name="Foster-Nyarko E."/>
            <person name="Jarju S."/>
            <person name="Secka A."/>
            <person name="Antonio M."/>
            <person name="Oren A."/>
            <person name="Chaudhuri R.R."/>
            <person name="La Ragione R."/>
            <person name="Hildebrand F."/>
            <person name="Pallen M.J."/>
        </authorList>
    </citation>
    <scope>NUCLEOTIDE SEQUENCE</scope>
    <source>
        <strain evidence="2">CHK174-6876</strain>
    </source>
</reference>